<protein>
    <submittedName>
        <fullName evidence="3">Response regulator</fullName>
    </submittedName>
</protein>
<dbReference type="InterPro" id="IPR011006">
    <property type="entry name" value="CheY-like_superfamily"/>
</dbReference>
<evidence type="ECO:0000313" key="4">
    <source>
        <dbReference type="Proteomes" id="UP000295198"/>
    </source>
</evidence>
<dbReference type="EMBL" id="SDKM01000006">
    <property type="protein sequence ID" value="RYP87458.1"/>
    <property type="molecule type" value="Genomic_DNA"/>
</dbReference>
<dbReference type="Proteomes" id="UP000295198">
    <property type="component" value="Unassembled WGS sequence"/>
</dbReference>
<comment type="caution">
    <text evidence="3">The sequence shown here is derived from an EMBL/GenBank/DDBJ whole genome shotgun (WGS) entry which is preliminary data.</text>
</comment>
<dbReference type="Pfam" id="PF00072">
    <property type="entry name" value="Response_reg"/>
    <property type="match status" value="1"/>
</dbReference>
<name>A0A4Q4ZHV4_9ACTN</name>
<evidence type="ECO:0000259" key="2">
    <source>
        <dbReference type="PROSITE" id="PS50110"/>
    </source>
</evidence>
<feature type="domain" description="Response regulatory" evidence="2">
    <location>
        <begin position="1"/>
        <end position="59"/>
    </location>
</feature>
<organism evidence="3 4">
    <name type="scientific">Nocardioides guangzhouensis</name>
    <dbReference type="NCBI Taxonomy" id="2497878"/>
    <lineage>
        <taxon>Bacteria</taxon>
        <taxon>Bacillati</taxon>
        <taxon>Actinomycetota</taxon>
        <taxon>Actinomycetes</taxon>
        <taxon>Propionibacteriales</taxon>
        <taxon>Nocardioidaceae</taxon>
        <taxon>Nocardioides</taxon>
    </lineage>
</organism>
<dbReference type="InterPro" id="IPR001789">
    <property type="entry name" value="Sig_transdc_resp-reg_receiver"/>
</dbReference>
<accession>A0A4Q4ZHV4</accession>
<reference evidence="3 4" key="1">
    <citation type="submission" date="2019-01" db="EMBL/GenBank/DDBJ databases">
        <title>Nocardioides guangzhouensis sp. nov., an actinobacterium isolated from soil.</title>
        <authorList>
            <person name="Fu Y."/>
            <person name="Cai Y."/>
            <person name="Lin Z."/>
            <person name="Chen P."/>
        </authorList>
    </citation>
    <scope>NUCLEOTIDE SEQUENCE [LARGE SCALE GENOMIC DNA]</scope>
    <source>
        <strain evidence="3 4">130</strain>
    </source>
</reference>
<dbReference type="PROSITE" id="PS50110">
    <property type="entry name" value="RESPONSE_REGULATORY"/>
    <property type="match status" value="1"/>
</dbReference>
<keyword evidence="4" id="KW-1185">Reference proteome</keyword>
<comment type="caution">
    <text evidence="1">Lacks conserved residue(s) required for the propagation of feature annotation.</text>
</comment>
<sequence>MVWTCARDGHREYATAPIIMLTARSLGKDLEQAFAAGAGGYITKPFRTRELAMRVRAAPRSAGH</sequence>
<gene>
    <name evidence="3" type="ORF">EKO23_05290</name>
</gene>
<proteinExistence type="predicted"/>
<evidence type="ECO:0000313" key="3">
    <source>
        <dbReference type="EMBL" id="RYP87458.1"/>
    </source>
</evidence>
<evidence type="ECO:0000256" key="1">
    <source>
        <dbReference type="PROSITE-ProRule" id="PRU00169"/>
    </source>
</evidence>
<dbReference type="GO" id="GO:0000160">
    <property type="term" value="P:phosphorelay signal transduction system"/>
    <property type="evidence" value="ECO:0007669"/>
    <property type="project" value="InterPro"/>
</dbReference>
<dbReference type="OrthoDB" id="3197131at2"/>
<dbReference type="Gene3D" id="3.40.50.2300">
    <property type="match status" value="1"/>
</dbReference>
<dbReference type="SUPFAM" id="SSF52172">
    <property type="entry name" value="CheY-like"/>
    <property type="match status" value="1"/>
</dbReference>
<dbReference type="RefSeq" id="WP_134714839.1">
    <property type="nucleotide sequence ID" value="NZ_SDKM01000006.1"/>
</dbReference>
<dbReference type="AlphaFoldDB" id="A0A4Q4ZHV4"/>